<feature type="active site" description="O-(5'-phospho-DNA)-tyrosine intermediate" evidence="10">
    <location>
        <position position="303"/>
    </location>
</feature>
<dbReference type="Gene3D" id="3.30.65.10">
    <property type="entry name" value="Bacterial Topoisomerase I, domain 1"/>
    <property type="match status" value="1"/>
</dbReference>
<sequence>MKVVVVESPAKAKTINKYLGSDYEVLASFGHIRDLPAKDGSVDPEQDFHMLWELEDRGAKRVAEIAKAVKGADTLILATDPDREGEAISWHVLEALQAKKVLKDVAIERVTFNAITKDAVETAMAQPRAIDQALVDAYLARRALDYLVGFNLSPVLWRKLPGARSAGRVQSVALRLVCDREREIETFKPREYWSIVATLKTASGAVFEARLVGADGKRIQRLDVGNAEEAEGFRRDLELATFTVASVEAKPAKRHPQPPFTTSTLQQEASRKLGLAPAQTMRVAQRLYEGIEIGGETVGLITYMRTDGVDMAPEAVAQARQVIGAEYGDAYVPGAPRKYSVKAKNAQEAHEAVRPTDLGRLPKDVARYLDPEQAKLYELIWIRTVASQMESAELERTTVEIAAQVGPRRIDLRATGQVVKFDGFLTLYQEGKDDEEDEESRRLPPMRKDDALTRERIAATQHFTEPPPRYSEASLVKRMEELGIGRPSTYAAVLQVLRDREYVKIDKKRLVPEDKGRIVTGFLESFFRRYVEYDFTADLETQLDRVSNAEIDWRAVLRDFWRDFSAAIAGTKELRTAEVLEALNGLLAEHIFPAKADGSNPRACPNCAGGQLSLKLGKFGAFVGCSNYPECKYTRQLNATGLDGDGEGSGEGGQPGVRVLGDDPETGLPVTLRDGRFGPFVQLGEASAEKGAEKPKRSSLPRGLAPSAVDLEKALKLLSLPREVAKHPETGEPILANIGRYGPYVQHGKTYANLGKDDDVLEVGANRAIDLIVQKEQGGGRRPAQDPGRLIGTAPDSGKPVTVKAGRYGAYVTDGEINATLPKGADAEAVTLDEALRLIAARREAGGGTKKKAGARKTAAKATASKATKAAGKDMAEAHDEEGADAKPKAAARKIAAKSTAAKAATAEATATAKPATAKRAPAKKAPAKKPVAKSAAGE</sequence>
<keyword evidence="6" id="KW-0460">Magnesium</keyword>
<feature type="compositionally biased region" description="Basic residues" evidence="11">
    <location>
        <begin position="849"/>
        <end position="859"/>
    </location>
</feature>
<feature type="domain" description="Topo IA-type catalytic" evidence="13">
    <location>
        <begin position="131"/>
        <end position="568"/>
    </location>
</feature>
<dbReference type="Pfam" id="PF13368">
    <property type="entry name" value="Toprim_C_rpt"/>
    <property type="match status" value="3"/>
</dbReference>
<dbReference type="SUPFAM" id="SSF56712">
    <property type="entry name" value="Prokaryotic type I DNA topoisomerase"/>
    <property type="match status" value="1"/>
</dbReference>
<evidence type="ECO:0000256" key="4">
    <source>
        <dbReference type="ARBA" id="ARBA00022771"/>
    </source>
</evidence>
<dbReference type="InterPro" id="IPR013825">
    <property type="entry name" value="Topo_IA_cen_sub2"/>
</dbReference>
<name>A0A0J6SXI0_9HYPH</name>
<dbReference type="EMBL" id="LABX01000047">
    <property type="protein sequence ID" value="KMO38292.1"/>
    <property type="molecule type" value="Genomic_DNA"/>
</dbReference>
<dbReference type="InterPro" id="IPR013498">
    <property type="entry name" value="Topo_IA_Znf"/>
</dbReference>
<evidence type="ECO:0000256" key="8">
    <source>
        <dbReference type="ARBA" id="ARBA00023125"/>
    </source>
</evidence>
<dbReference type="PROSITE" id="PS50880">
    <property type="entry name" value="TOPRIM"/>
    <property type="match status" value="1"/>
</dbReference>
<keyword evidence="4" id="KW-0863">Zinc-finger</keyword>
<dbReference type="InterPro" id="IPR005733">
    <property type="entry name" value="TopoI_bac-type"/>
</dbReference>
<dbReference type="PATRIC" id="fig|270351.6.peg.5855"/>
<dbReference type="SUPFAM" id="SSF57783">
    <property type="entry name" value="Zinc beta-ribbon"/>
    <property type="match status" value="1"/>
</dbReference>
<dbReference type="GO" id="GO:0008270">
    <property type="term" value="F:zinc ion binding"/>
    <property type="evidence" value="ECO:0007669"/>
    <property type="project" value="UniProtKB-KW"/>
</dbReference>
<evidence type="ECO:0000256" key="1">
    <source>
        <dbReference type="ARBA" id="ARBA00000213"/>
    </source>
</evidence>
<dbReference type="OrthoDB" id="9804262at2"/>
<evidence type="ECO:0000256" key="10">
    <source>
        <dbReference type="HAMAP-Rule" id="MF_00952"/>
    </source>
</evidence>
<feature type="site" description="Interaction with DNA" evidence="10">
    <location>
        <position position="141"/>
    </location>
</feature>
<feature type="compositionally biased region" description="Low complexity" evidence="11">
    <location>
        <begin position="860"/>
        <end position="870"/>
    </location>
</feature>
<evidence type="ECO:0000256" key="11">
    <source>
        <dbReference type="SAM" id="MobiDB-lite"/>
    </source>
</evidence>
<feature type="region of interest" description="Interaction with DNA" evidence="10">
    <location>
        <begin position="165"/>
        <end position="170"/>
    </location>
</feature>
<dbReference type="PROSITE" id="PS00396">
    <property type="entry name" value="TOPO_IA_1"/>
    <property type="match status" value="1"/>
</dbReference>
<keyword evidence="5" id="KW-0862">Zinc</keyword>
<evidence type="ECO:0000313" key="15">
    <source>
        <dbReference type="Proteomes" id="UP000035929"/>
    </source>
</evidence>
<evidence type="ECO:0000256" key="7">
    <source>
        <dbReference type="ARBA" id="ARBA00023029"/>
    </source>
</evidence>
<dbReference type="InterPro" id="IPR000380">
    <property type="entry name" value="Topo_IA"/>
</dbReference>
<dbReference type="GO" id="GO:0006265">
    <property type="term" value="P:DNA topological change"/>
    <property type="evidence" value="ECO:0007669"/>
    <property type="project" value="UniProtKB-UniRule"/>
</dbReference>
<evidence type="ECO:0000313" key="14">
    <source>
        <dbReference type="EMBL" id="KMO38292.1"/>
    </source>
</evidence>
<dbReference type="SMART" id="SM00493">
    <property type="entry name" value="TOPRIM"/>
    <property type="match status" value="1"/>
</dbReference>
<protein>
    <recommendedName>
        <fullName evidence="10">DNA topoisomerase 1</fullName>
        <ecNumber evidence="10">5.6.2.1</ecNumber>
    </recommendedName>
    <alternativeName>
        <fullName evidence="10">DNA topoisomerase I</fullName>
    </alternativeName>
</protein>
<dbReference type="SMART" id="SM00436">
    <property type="entry name" value="TOP1Bc"/>
    <property type="match status" value="1"/>
</dbReference>
<feature type="site" description="Interaction with DNA" evidence="10">
    <location>
        <position position="142"/>
    </location>
</feature>
<dbReference type="PRINTS" id="PR00417">
    <property type="entry name" value="PRTPISMRASEI"/>
</dbReference>
<dbReference type="CDD" id="cd00186">
    <property type="entry name" value="TOP1Ac"/>
    <property type="match status" value="1"/>
</dbReference>
<comment type="catalytic activity">
    <reaction evidence="1 10">
        <text>ATP-independent breakage of single-stranded DNA, followed by passage and rejoining.</text>
        <dbReference type="EC" id="5.6.2.1"/>
    </reaction>
</comment>
<dbReference type="InterPro" id="IPR006171">
    <property type="entry name" value="TOPRIM_dom"/>
</dbReference>
<dbReference type="InterPro" id="IPR034149">
    <property type="entry name" value="TOPRIM_TopoI"/>
</dbReference>
<dbReference type="Pfam" id="PF01751">
    <property type="entry name" value="Toprim"/>
    <property type="match status" value="1"/>
</dbReference>
<dbReference type="GO" id="GO:0005694">
    <property type="term" value="C:chromosome"/>
    <property type="evidence" value="ECO:0007669"/>
    <property type="project" value="InterPro"/>
</dbReference>
<comment type="caution">
    <text evidence="10">Lacks conserved residue(s) required for the propagation of feature annotation.</text>
</comment>
<feature type="region of interest" description="Disordered" evidence="11">
    <location>
        <begin position="248"/>
        <end position="267"/>
    </location>
</feature>
<dbReference type="Pfam" id="PF01131">
    <property type="entry name" value="Topoisom_bac"/>
    <property type="match status" value="1"/>
</dbReference>
<dbReference type="InterPro" id="IPR013826">
    <property type="entry name" value="Topo_IA_cen_sub3"/>
</dbReference>
<evidence type="ECO:0000259" key="12">
    <source>
        <dbReference type="PROSITE" id="PS50880"/>
    </source>
</evidence>
<dbReference type="Proteomes" id="UP000035929">
    <property type="component" value="Unassembled WGS sequence"/>
</dbReference>
<dbReference type="PANTHER" id="PTHR42785:SF1">
    <property type="entry name" value="DNA TOPOISOMERASE"/>
    <property type="match status" value="1"/>
</dbReference>
<dbReference type="EC" id="5.6.2.1" evidence="10"/>
<feature type="domain" description="Toprim" evidence="12">
    <location>
        <begin position="1"/>
        <end position="111"/>
    </location>
</feature>
<evidence type="ECO:0000256" key="6">
    <source>
        <dbReference type="ARBA" id="ARBA00022842"/>
    </source>
</evidence>
<accession>A0A0J6SXI0</accession>
<feature type="site" description="Interaction with DNA" evidence="10">
    <location>
        <position position="157"/>
    </location>
</feature>
<dbReference type="GO" id="GO:0003677">
    <property type="term" value="F:DNA binding"/>
    <property type="evidence" value="ECO:0007669"/>
    <property type="project" value="UniProtKB-KW"/>
</dbReference>
<keyword evidence="7 10" id="KW-0799">Topoisomerase</keyword>
<dbReference type="PANTHER" id="PTHR42785">
    <property type="entry name" value="DNA TOPOISOMERASE, TYPE IA, CORE"/>
    <property type="match status" value="1"/>
</dbReference>
<dbReference type="AlphaFoldDB" id="A0A0J6SXI0"/>
<evidence type="ECO:0000256" key="9">
    <source>
        <dbReference type="ARBA" id="ARBA00023235"/>
    </source>
</evidence>
<feature type="site" description="Interaction with DNA" evidence="10">
    <location>
        <position position="305"/>
    </location>
</feature>
<dbReference type="Pfam" id="PF01396">
    <property type="entry name" value="Zn_ribbon_Top1"/>
    <property type="match status" value="1"/>
</dbReference>
<dbReference type="InterPro" id="IPR013497">
    <property type="entry name" value="Topo_IA_cen"/>
</dbReference>
<dbReference type="InterPro" id="IPR013824">
    <property type="entry name" value="Topo_IA_cen_sub1"/>
</dbReference>
<feature type="compositionally biased region" description="Low complexity" evidence="11">
    <location>
        <begin position="897"/>
        <end position="920"/>
    </location>
</feature>
<evidence type="ECO:0000259" key="13">
    <source>
        <dbReference type="PROSITE" id="PS52039"/>
    </source>
</evidence>
<feature type="region of interest" description="Disordered" evidence="11">
    <location>
        <begin position="845"/>
        <end position="939"/>
    </location>
</feature>
<evidence type="ECO:0000256" key="5">
    <source>
        <dbReference type="ARBA" id="ARBA00022833"/>
    </source>
</evidence>
<feature type="site" description="Interaction with DNA" evidence="10">
    <location>
        <position position="145"/>
    </location>
</feature>
<dbReference type="Gene3D" id="3.40.50.140">
    <property type="match status" value="1"/>
</dbReference>
<dbReference type="InterPro" id="IPR023405">
    <property type="entry name" value="Topo_IA_core_domain"/>
</dbReference>
<feature type="site" description="Interaction with DNA" evidence="10">
    <location>
        <position position="500"/>
    </location>
</feature>
<dbReference type="SMART" id="SM00437">
    <property type="entry name" value="TOP1Ac"/>
    <property type="match status" value="1"/>
</dbReference>
<dbReference type="PROSITE" id="PS52039">
    <property type="entry name" value="TOPO_IA_2"/>
    <property type="match status" value="1"/>
</dbReference>
<dbReference type="InterPro" id="IPR023406">
    <property type="entry name" value="Topo_IA_AS"/>
</dbReference>
<dbReference type="InterPro" id="IPR025589">
    <property type="entry name" value="Toprim_C_rpt"/>
</dbReference>
<dbReference type="InterPro" id="IPR003601">
    <property type="entry name" value="Topo_IA_2"/>
</dbReference>
<evidence type="ECO:0000256" key="2">
    <source>
        <dbReference type="ARBA" id="ARBA00009446"/>
    </source>
</evidence>
<dbReference type="InterPro" id="IPR028612">
    <property type="entry name" value="Topoisom_1_IA"/>
</dbReference>
<keyword evidence="3" id="KW-0479">Metal-binding</keyword>
<dbReference type="CDD" id="cd03363">
    <property type="entry name" value="TOPRIM_TopoIA_TopoI"/>
    <property type="match status" value="1"/>
</dbReference>
<proteinExistence type="inferred from homology"/>
<feature type="compositionally biased region" description="Basic residues" evidence="11">
    <location>
        <begin position="921"/>
        <end position="932"/>
    </location>
</feature>
<gene>
    <name evidence="10" type="primary">topA</name>
    <name evidence="14" type="ORF">VP06_06405</name>
</gene>
<dbReference type="Gene3D" id="2.70.20.10">
    <property type="entry name" value="Topoisomerase I, domain 3"/>
    <property type="match status" value="1"/>
</dbReference>
<keyword evidence="9 10" id="KW-0413">Isomerase</keyword>
<comment type="subunit">
    <text evidence="10">Monomer.</text>
</comment>
<feature type="site" description="Interaction with DNA" evidence="10">
    <location>
        <position position="31"/>
    </location>
</feature>
<comment type="function">
    <text evidence="10">Releases the supercoiling and torsional tension of DNA, which is introduced during the DNA replication and transcription, by transiently cleaving and rejoining one strand of the DNA duplex. Introduces a single-strand break via transesterification at a target site in duplex DNA. The scissile phosphodiester is attacked by the catalytic tyrosine of the enzyme, resulting in the formation of a DNA-(5'-phosphotyrosyl)-enzyme intermediate and the expulsion of a 3'-OH DNA strand. The free DNA strand then undergoes passage around the unbroken strand, thus removing DNA supercoils. Finally, in the religation step, the DNA 3'-OH attacks the covalent intermediate to expel the active-site tyrosine and restore the DNA phosphodiester backbone.</text>
</comment>
<dbReference type="RefSeq" id="WP_048462994.1">
    <property type="nucleotide sequence ID" value="NZ_LABX01000047.1"/>
</dbReference>
<evidence type="ECO:0000256" key="3">
    <source>
        <dbReference type="ARBA" id="ARBA00022723"/>
    </source>
</evidence>
<dbReference type="HAMAP" id="MF_00952">
    <property type="entry name" value="Topoisom_1_prok"/>
    <property type="match status" value="1"/>
</dbReference>
<reference evidence="14 15" key="1">
    <citation type="submission" date="2015-03" db="EMBL/GenBank/DDBJ databases">
        <title>Genome sequencing of Methylobacterium aquaticum DSM16371 type strain.</title>
        <authorList>
            <person name="Chaudhry V."/>
            <person name="Patil P.B."/>
        </authorList>
    </citation>
    <scope>NUCLEOTIDE SEQUENCE [LARGE SCALE GENOMIC DNA]</scope>
    <source>
        <strain evidence="14 15">DSM 16371</strain>
    </source>
</reference>
<dbReference type="InterPro" id="IPR003602">
    <property type="entry name" value="Topo_IA_DNA-bd_dom"/>
</dbReference>
<dbReference type="Gene3D" id="1.10.290.10">
    <property type="entry name" value="Topoisomerase I, domain 4"/>
    <property type="match status" value="1"/>
</dbReference>
<dbReference type="NCBIfam" id="TIGR01051">
    <property type="entry name" value="topA_bact"/>
    <property type="match status" value="1"/>
</dbReference>
<feature type="region of interest" description="Disordered" evidence="11">
    <location>
        <begin position="777"/>
        <end position="799"/>
    </location>
</feature>
<keyword evidence="8 10" id="KW-0238">DNA-binding</keyword>
<organism evidence="14 15">
    <name type="scientific">Methylobacterium aquaticum</name>
    <dbReference type="NCBI Taxonomy" id="270351"/>
    <lineage>
        <taxon>Bacteria</taxon>
        <taxon>Pseudomonadati</taxon>
        <taxon>Pseudomonadota</taxon>
        <taxon>Alphaproteobacteria</taxon>
        <taxon>Hyphomicrobiales</taxon>
        <taxon>Methylobacteriaceae</taxon>
        <taxon>Methylobacterium</taxon>
    </lineage>
</organism>
<comment type="similarity">
    <text evidence="2 10">Belongs to the type IA topoisomerase family.</text>
</comment>
<comment type="caution">
    <text evidence="14">The sequence shown here is derived from an EMBL/GenBank/DDBJ whole genome shotgun (WGS) entry which is preliminary data.</text>
</comment>
<dbReference type="Gene3D" id="1.10.460.10">
    <property type="entry name" value="Topoisomerase I, domain 2"/>
    <property type="match status" value="1"/>
</dbReference>
<dbReference type="GO" id="GO:0003917">
    <property type="term" value="F:DNA topoisomerase type I (single strand cut, ATP-independent) activity"/>
    <property type="evidence" value="ECO:0007669"/>
    <property type="project" value="UniProtKB-UniRule"/>
</dbReference>